<dbReference type="InterPro" id="IPR036603">
    <property type="entry name" value="RBP11-like"/>
</dbReference>
<dbReference type="Pfam" id="PF01193">
    <property type="entry name" value="RNA_pol_L"/>
    <property type="match status" value="1"/>
</dbReference>
<dbReference type="InterPro" id="IPR036643">
    <property type="entry name" value="RNApol_insert_sf"/>
</dbReference>
<feature type="domain" description="DNA-directed RNA polymerase RpoA/D/Rpb3-type" evidence="13">
    <location>
        <begin position="27"/>
        <end position="234"/>
    </location>
</feature>
<keyword evidence="15" id="KW-1185">Reference proteome</keyword>
<dbReference type="EC" id="2.7.7.6" evidence="2 11"/>
<dbReference type="SUPFAM" id="SSF56553">
    <property type="entry name" value="Insert subdomain of RNA polymerase alpha subunit"/>
    <property type="match status" value="1"/>
</dbReference>
<evidence type="ECO:0000256" key="3">
    <source>
        <dbReference type="ARBA" id="ARBA00015972"/>
    </source>
</evidence>
<sequence length="353" mass="38118">MSVNAKNWQELKKPNALEKKGGDGKRKATFVAEPLERGFGLTLGNALRRVLLSSLQGAAVTSIKIENVLHEFSSLAGVREDVTDIVLNVKQIALKMQGEGPKRLQLSATGPAEVKAGDIAVSGDIEVMNPELVICHLDDGATFNMELTADTGKGYVPATVNRPADAPIGLIPVDALYSPVRQVSYKVDPTRVGQDLDYDKLTLTLETDGTVTPEDALGYAGRILQDQLALFVHFDDSAVTRAAPVGVAAPAAGAEPASDTQQINRYLLKKVDELELSVRSANCLKNDNIIYIGDLVGKTEAEMLRTPNFGRKSLNEIKEVLSSMGLRLGMEIPGWPPENIEEMAKKLEQEIMG</sequence>
<accession>A0A245ZQZ2</accession>
<keyword evidence="5 11" id="KW-0808">Transferase</keyword>
<protein>
    <recommendedName>
        <fullName evidence="3 11">DNA-directed RNA polymerase subunit alpha</fullName>
        <shortName evidence="11">RNAP subunit alpha</shortName>
        <ecNumber evidence="2 11">2.7.7.6</ecNumber>
    </recommendedName>
    <alternativeName>
        <fullName evidence="9 11">RNA polymerase subunit alpha</fullName>
    </alternativeName>
    <alternativeName>
        <fullName evidence="8 11">Transcriptase subunit alpha</fullName>
    </alternativeName>
</protein>
<feature type="compositionally biased region" description="Basic and acidic residues" evidence="12">
    <location>
        <begin position="9"/>
        <end position="24"/>
    </location>
</feature>
<evidence type="ECO:0000313" key="15">
    <source>
        <dbReference type="Proteomes" id="UP000197783"/>
    </source>
</evidence>
<feature type="region of interest" description="Alpha C-terminal domain (alpha-CTD)" evidence="11">
    <location>
        <begin position="263"/>
        <end position="353"/>
    </location>
</feature>
<evidence type="ECO:0000313" key="14">
    <source>
        <dbReference type="EMBL" id="OWK32156.1"/>
    </source>
</evidence>
<evidence type="ECO:0000256" key="4">
    <source>
        <dbReference type="ARBA" id="ARBA00022478"/>
    </source>
</evidence>
<dbReference type="Gene3D" id="3.30.1360.10">
    <property type="entry name" value="RNA polymerase, RBP11-like subunit"/>
    <property type="match status" value="1"/>
</dbReference>
<comment type="caution">
    <text evidence="14">The sequence shown here is derived from an EMBL/GenBank/DDBJ whole genome shotgun (WGS) entry which is preliminary data.</text>
</comment>
<dbReference type="AlphaFoldDB" id="A0A245ZQZ2"/>
<reference evidence="14 15" key="1">
    <citation type="submission" date="2017-03" db="EMBL/GenBank/DDBJ databases">
        <title>Genome sequence of Sphingomonas mucosissima DSM 17494.</title>
        <authorList>
            <person name="Poehlein A."/>
            <person name="Wuebbeler J.H."/>
            <person name="Steinbuechel A."/>
            <person name="Daniel R."/>
        </authorList>
    </citation>
    <scope>NUCLEOTIDE SEQUENCE [LARGE SCALE GENOMIC DNA]</scope>
    <source>
        <strain evidence="14 15">DSM 17494</strain>
    </source>
</reference>
<keyword evidence="7 11" id="KW-0804">Transcription</keyword>
<dbReference type="InterPro" id="IPR011773">
    <property type="entry name" value="DNA-dir_RpoA"/>
</dbReference>
<dbReference type="OrthoDB" id="9805706at2"/>
<keyword evidence="6 11" id="KW-0548">Nucleotidyltransferase</keyword>
<evidence type="ECO:0000256" key="7">
    <source>
        <dbReference type="ARBA" id="ARBA00023163"/>
    </source>
</evidence>
<gene>
    <name evidence="11 14" type="primary">rpoA</name>
    <name evidence="14" type="ORF">SPMU_04770</name>
</gene>
<dbReference type="NCBIfam" id="NF003513">
    <property type="entry name" value="PRK05182.1-2"/>
    <property type="match status" value="1"/>
</dbReference>
<name>A0A245ZQZ2_9SPHN</name>
<dbReference type="GO" id="GO:0003677">
    <property type="term" value="F:DNA binding"/>
    <property type="evidence" value="ECO:0007669"/>
    <property type="project" value="UniProtKB-UniRule"/>
</dbReference>
<dbReference type="GO" id="GO:0000428">
    <property type="term" value="C:DNA-directed RNA polymerase complex"/>
    <property type="evidence" value="ECO:0007669"/>
    <property type="project" value="UniProtKB-KW"/>
</dbReference>
<dbReference type="SMART" id="SM00662">
    <property type="entry name" value="RPOLD"/>
    <property type="match status" value="1"/>
</dbReference>
<evidence type="ECO:0000256" key="6">
    <source>
        <dbReference type="ARBA" id="ARBA00022695"/>
    </source>
</evidence>
<evidence type="ECO:0000256" key="12">
    <source>
        <dbReference type="SAM" id="MobiDB-lite"/>
    </source>
</evidence>
<dbReference type="InterPro" id="IPR011260">
    <property type="entry name" value="RNAP_asu_C"/>
</dbReference>
<dbReference type="FunFam" id="2.170.120.12:FF:000001">
    <property type="entry name" value="DNA-directed RNA polymerase subunit alpha"/>
    <property type="match status" value="1"/>
</dbReference>
<dbReference type="NCBIfam" id="TIGR02027">
    <property type="entry name" value="rpoA"/>
    <property type="match status" value="1"/>
</dbReference>
<dbReference type="InterPro" id="IPR011262">
    <property type="entry name" value="DNA-dir_RNA_pol_insert"/>
</dbReference>
<evidence type="ECO:0000256" key="10">
    <source>
        <dbReference type="ARBA" id="ARBA00048552"/>
    </source>
</evidence>
<comment type="subunit">
    <text evidence="11">Homodimer. The RNAP catalytic core consists of 2 alpha, 1 beta, 1 beta' and 1 omega subunit. When a sigma factor is associated with the core the holoenzyme is formed, which can initiate transcription.</text>
</comment>
<evidence type="ECO:0000256" key="11">
    <source>
        <dbReference type="HAMAP-Rule" id="MF_00059"/>
    </source>
</evidence>
<feature type="region of interest" description="Alpha N-terminal domain (alpha-NTD)" evidence="11">
    <location>
        <begin position="1"/>
        <end position="235"/>
    </location>
</feature>
<dbReference type="Proteomes" id="UP000197783">
    <property type="component" value="Unassembled WGS sequence"/>
</dbReference>
<keyword evidence="4 11" id="KW-0240">DNA-directed RNA polymerase</keyword>
<feature type="region of interest" description="Disordered" evidence="12">
    <location>
        <begin position="1"/>
        <end position="24"/>
    </location>
</feature>
<organism evidence="14 15">
    <name type="scientific">Sphingomonas mucosissima</name>
    <dbReference type="NCBI Taxonomy" id="370959"/>
    <lineage>
        <taxon>Bacteria</taxon>
        <taxon>Pseudomonadati</taxon>
        <taxon>Pseudomonadota</taxon>
        <taxon>Alphaproteobacteria</taxon>
        <taxon>Sphingomonadales</taxon>
        <taxon>Sphingomonadaceae</taxon>
        <taxon>Sphingomonas</taxon>
    </lineage>
</organism>
<dbReference type="RefSeq" id="WP_088331550.1">
    <property type="nucleotide sequence ID" value="NZ_NBBJ01000001.1"/>
</dbReference>
<comment type="similarity">
    <text evidence="1 11">Belongs to the RNA polymerase alpha chain family.</text>
</comment>
<dbReference type="EMBL" id="NBBJ01000001">
    <property type="protein sequence ID" value="OWK32156.1"/>
    <property type="molecule type" value="Genomic_DNA"/>
</dbReference>
<comment type="catalytic activity">
    <reaction evidence="10 11">
        <text>RNA(n) + a ribonucleoside 5'-triphosphate = RNA(n+1) + diphosphate</text>
        <dbReference type="Rhea" id="RHEA:21248"/>
        <dbReference type="Rhea" id="RHEA-COMP:14527"/>
        <dbReference type="Rhea" id="RHEA-COMP:17342"/>
        <dbReference type="ChEBI" id="CHEBI:33019"/>
        <dbReference type="ChEBI" id="CHEBI:61557"/>
        <dbReference type="ChEBI" id="CHEBI:140395"/>
        <dbReference type="EC" id="2.7.7.6"/>
    </reaction>
</comment>
<dbReference type="Pfam" id="PF03118">
    <property type="entry name" value="RNA_pol_A_CTD"/>
    <property type="match status" value="1"/>
</dbReference>
<evidence type="ECO:0000256" key="2">
    <source>
        <dbReference type="ARBA" id="ARBA00012418"/>
    </source>
</evidence>
<evidence type="ECO:0000256" key="5">
    <source>
        <dbReference type="ARBA" id="ARBA00022679"/>
    </source>
</evidence>
<dbReference type="GO" id="GO:0005737">
    <property type="term" value="C:cytoplasm"/>
    <property type="evidence" value="ECO:0007669"/>
    <property type="project" value="UniProtKB-ARBA"/>
</dbReference>
<dbReference type="Gene3D" id="1.10.150.20">
    <property type="entry name" value="5' to 3' exonuclease, C-terminal subdomain"/>
    <property type="match status" value="1"/>
</dbReference>
<dbReference type="GO" id="GO:0006351">
    <property type="term" value="P:DNA-templated transcription"/>
    <property type="evidence" value="ECO:0007669"/>
    <property type="project" value="UniProtKB-UniRule"/>
</dbReference>
<comment type="domain">
    <text evidence="11">The N-terminal domain is essential for RNAP assembly and basal transcription, whereas the C-terminal domain is involved in interaction with transcriptional regulators and with upstream promoter elements.</text>
</comment>
<dbReference type="NCBIfam" id="NF003519">
    <property type="entry name" value="PRK05182.2-5"/>
    <property type="match status" value="1"/>
</dbReference>
<dbReference type="HAMAP" id="MF_00059">
    <property type="entry name" value="RNApol_bact_RpoA"/>
    <property type="match status" value="1"/>
</dbReference>
<dbReference type="FunFam" id="1.10.150.20:FF:000001">
    <property type="entry name" value="DNA-directed RNA polymerase subunit alpha"/>
    <property type="match status" value="1"/>
</dbReference>
<evidence type="ECO:0000259" key="13">
    <source>
        <dbReference type="SMART" id="SM00662"/>
    </source>
</evidence>
<dbReference type="SUPFAM" id="SSF55257">
    <property type="entry name" value="RBP11-like subunits of RNA polymerase"/>
    <property type="match status" value="1"/>
</dbReference>
<dbReference type="CDD" id="cd06928">
    <property type="entry name" value="RNAP_alpha_NTD"/>
    <property type="match status" value="1"/>
</dbReference>
<dbReference type="InterPro" id="IPR011263">
    <property type="entry name" value="DNA-dir_RNA_pol_RpoA/D/Rpb3"/>
</dbReference>
<evidence type="ECO:0000256" key="1">
    <source>
        <dbReference type="ARBA" id="ARBA00007123"/>
    </source>
</evidence>
<evidence type="ECO:0000256" key="8">
    <source>
        <dbReference type="ARBA" id="ARBA00032524"/>
    </source>
</evidence>
<dbReference type="GO" id="GO:0003899">
    <property type="term" value="F:DNA-directed RNA polymerase activity"/>
    <property type="evidence" value="ECO:0007669"/>
    <property type="project" value="UniProtKB-UniRule"/>
</dbReference>
<dbReference type="Gene3D" id="2.170.120.12">
    <property type="entry name" value="DNA-directed RNA polymerase, insert domain"/>
    <property type="match status" value="1"/>
</dbReference>
<evidence type="ECO:0000256" key="9">
    <source>
        <dbReference type="ARBA" id="ARBA00033070"/>
    </source>
</evidence>
<dbReference type="SUPFAM" id="SSF47789">
    <property type="entry name" value="C-terminal domain of RNA polymerase alpha subunit"/>
    <property type="match status" value="1"/>
</dbReference>
<dbReference type="Pfam" id="PF01000">
    <property type="entry name" value="RNA_pol_A_bac"/>
    <property type="match status" value="1"/>
</dbReference>
<dbReference type="GO" id="GO:0046983">
    <property type="term" value="F:protein dimerization activity"/>
    <property type="evidence" value="ECO:0007669"/>
    <property type="project" value="InterPro"/>
</dbReference>
<comment type="function">
    <text evidence="11">DNA-dependent RNA polymerase catalyzes the transcription of DNA into RNA using the four ribonucleoside triphosphates as substrates.</text>
</comment>
<proteinExistence type="inferred from homology"/>